<gene>
    <name evidence="2" type="ORF">THITE_159927</name>
</gene>
<dbReference type="GeneID" id="11516321"/>
<name>G2R611_THETT</name>
<dbReference type="RefSeq" id="XP_003654734.1">
    <property type="nucleotide sequence ID" value="XM_003654686.1"/>
</dbReference>
<dbReference type="EMBL" id="CP003011">
    <property type="protein sequence ID" value="AEO68398.1"/>
    <property type="molecule type" value="Genomic_DNA"/>
</dbReference>
<keyword evidence="3" id="KW-1185">Reference proteome</keyword>
<accession>G2R611</accession>
<sequence>MPSSTDPRLERLFARRMATHRPRAAPLVSTGLSTAGEQGGTNPANGSFGGSYCGWVQLQLQHSQDGGGQAA</sequence>
<dbReference type="KEGG" id="ttt:THITE_159927"/>
<organism evidence="2 3">
    <name type="scientific">Thermothielavioides terrestris (strain ATCC 38088 / NRRL 8126)</name>
    <name type="common">Thielavia terrestris</name>
    <dbReference type="NCBI Taxonomy" id="578455"/>
    <lineage>
        <taxon>Eukaryota</taxon>
        <taxon>Fungi</taxon>
        <taxon>Dikarya</taxon>
        <taxon>Ascomycota</taxon>
        <taxon>Pezizomycotina</taxon>
        <taxon>Sordariomycetes</taxon>
        <taxon>Sordariomycetidae</taxon>
        <taxon>Sordariales</taxon>
        <taxon>Chaetomiaceae</taxon>
        <taxon>Thermothielavioides</taxon>
        <taxon>Thermothielavioides terrestris</taxon>
    </lineage>
</organism>
<evidence type="ECO:0000256" key="1">
    <source>
        <dbReference type="SAM" id="MobiDB-lite"/>
    </source>
</evidence>
<proteinExistence type="predicted"/>
<feature type="compositionally biased region" description="Polar residues" evidence="1">
    <location>
        <begin position="30"/>
        <end position="45"/>
    </location>
</feature>
<protein>
    <submittedName>
        <fullName evidence="2">Uncharacterized protein</fullName>
    </submittedName>
</protein>
<reference evidence="2 3" key="1">
    <citation type="journal article" date="2011" name="Nat. Biotechnol.">
        <title>Comparative genomic analysis of the thermophilic biomass-degrading fungi Myceliophthora thermophila and Thielavia terrestris.</title>
        <authorList>
            <person name="Berka R.M."/>
            <person name="Grigoriev I.V."/>
            <person name="Otillar R."/>
            <person name="Salamov A."/>
            <person name="Grimwood J."/>
            <person name="Reid I."/>
            <person name="Ishmael N."/>
            <person name="John T."/>
            <person name="Darmond C."/>
            <person name="Moisan M.-C."/>
            <person name="Henrissat B."/>
            <person name="Coutinho P.M."/>
            <person name="Lombard V."/>
            <person name="Natvig D.O."/>
            <person name="Lindquist E."/>
            <person name="Schmutz J."/>
            <person name="Lucas S."/>
            <person name="Harris P."/>
            <person name="Powlowski J."/>
            <person name="Bellemare A."/>
            <person name="Taylor D."/>
            <person name="Butler G."/>
            <person name="de Vries R.P."/>
            <person name="Allijn I.E."/>
            <person name="van den Brink J."/>
            <person name="Ushinsky S."/>
            <person name="Storms R."/>
            <person name="Powell A.J."/>
            <person name="Paulsen I.T."/>
            <person name="Elbourne L.D.H."/>
            <person name="Baker S.E."/>
            <person name="Magnuson J."/>
            <person name="LaBoissiere S."/>
            <person name="Clutterbuck A.J."/>
            <person name="Martinez D."/>
            <person name="Wogulis M."/>
            <person name="de Leon A.L."/>
            <person name="Rey M.W."/>
            <person name="Tsang A."/>
        </authorList>
    </citation>
    <scope>NUCLEOTIDE SEQUENCE [LARGE SCALE GENOMIC DNA]</scope>
    <source>
        <strain evidence="3">ATCC 38088 / NRRL 8126</strain>
    </source>
</reference>
<dbReference type="HOGENOM" id="CLU_2741816_0_0_1"/>
<feature type="region of interest" description="Disordered" evidence="1">
    <location>
        <begin position="23"/>
        <end position="46"/>
    </location>
</feature>
<dbReference type="Proteomes" id="UP000008181">
    <property type="component" value="Chromosome 3"/>
</dbReference>
<evidence type="ECO:0000313" key="3">
    <source>
        <dbReference type="Proteomes" id="UP000008181"/>
    </source>
</evidence>
<dbReference type="AlphaFoldDB" id="G2R611"/>
<evidence type="ECO:0000313" key="2">
    <source>
        <dbReference type="EMBL" id="AEO68398.1"/>
    </source>
</evidence>